<reference evidence="2" key="3">
    <citation type="submission" date="2025-09" db="UniProtKB">
        <authorList>
            <consortium name="Ensembl"/>
        </authorList>
    </citation>
    <scope>IDENTIFICATION</scope>
</reference>
<dbReference type="PROSITE" id="PS50878">
    <property type="entry name" value="RT_POL"/>
    <property type="match status" value="1"/>
</dbReference>
<keyword evidence="3" id="KW-1185">Reference proteome</keyword>
<dbReference type="GeneTree" id="ENSGT01120000271821"/>
<dbReference type="CDD" id="cd01650">
    <property type="entry name" value="RT_nLTR_like"/>
    <property type="match status" value="1"/>
</dbReference>
<reference evidence="3" key="1">
    <citation type="submission" date="2012-01" db="EMBL/GenBank/DDBJ databases">
        <title>The Genome Sequence of Oreochromis niloticus (Nile Tilapia).</title>
        <authorList>
            <consortium name="Broad Institute Genome Assembly Team"/>
            <consortium name="Broad Institute Sequencing Platform"/>
            <person name="Di Palma F."/>
            <person name="Johnson J."/>
            <person name="Lander E.S."/>
            <person name="Lindblad-Toh K."/>
        </authorList>
    </citation>
    <scope>NUCLEOTIDE SEQUENCE [LARGE SCALE GENOMIC DNA]</scope>
</reference>
<dbReference type="InterPro" id="IPR015095">
    <property type="entry name" value="AlkB_hom8_N"/>
</dbReference>
<sequence>MSVRCRPFFLPRELTVVIITAVYIPPDANVNTALSILLNTINEQQRAHPDGVHIIAGDFNKANIKTVLPKFYQHVKCPTRGENTLDHVYSNIKHAYRAIPLPHLGQSDHLSLLLSPAYTPLRRSARPTTRTVTTWPENALHKLQDCFTETDWDIFEHQDLETFTGSVLDYIKFCTANVTVDKSIRVFPNQKPWMTSEVRSLLKARDAAFRSGDRALYRAARADLKRGIKKAKSDHKRNIESHLSSNNTREVWQGMQDIINHRGSTVKTENSSVQLAEEINSFFARFETPQQQHSSASALLPSSSSPGSCTAPLTVTEHDVRRVLLAVNPRKAAGPDGVPGKVLRACAHQLTLIFTRLFNLSLDQAAIPSCLKSATIIPVPKKSPITSLNDYRPVALTPVIMKCFERLVLQHIKDYLPPEFDPHQFAYRANRSTEDAIATALHAVLSHLEQRQSYVRMLFVDYSSAFNTIIPDILINKLVTLGLPPLTCAWIKDFLTNRPQTVRLGPHLSSTRTLSTGSPQGCVLSPLLYSLYTHDCSPTHNNTLIIKFADDTTVVGLISKGDEAEYREEVLKLAAWCSENNLALNTKKTKELIVDFRRHSTDLAPLYINGECVERVHTFRFLGVLISADISWTENISAVIKKAQQRLHFLRVLRKYKLSSNLLLTFYRSSIESLLTYCITVWYGSCTKADRVRLQSVVKTAQKIIGCPLPSLIDIYSSRCLSRAANIIKDSSHPGFNMFSLLPSGKRYRCINTKTHRLKNSFFPKAITTLNSHMHR</sequence>
<protein>
    <recommendedName>
        <fullName evidence="1">Reverse transcriptase domain-containing protein</fullName>
    </recommendedName>
</protein>
<name>A0A669C0Q7_ORENI</name>
<evidence type="ECO:0000313" key="2">
    <source>
        <dbReference type="Ensembl" id="ENSONIP00000041168.1"/>
    </source>
</evidence>
<dbReference type="InterPro" id="IPR043502">
    <property type="entry name" value="DNA/RNA_pol_sf"/>
</dbReference>
<dbReference type="Ensembl" id="ENSONIT00000070084.1">
    <property type="protein sequence ID" value="ENSONIP00000041168.1"/>
    <property type="gene ID" value="ENSONIG00000041744.1"/>
</dbReference>
<evidence type="ECO:0000259" key="1">
    <source>
        <dbReference type="PROSITE" id="PS50878"/>
    </source>
</evidence>
<dbReference type="SUPFAM" id="SSF56672">
    <property type="entry name" value="DNA/RNA polymerases"/>
    <property type="match status" value="1"/>
</dbReference>
<evidence type="ECO:0000313" key="3">
    <source>
        <dbReference type="Proteomes" id="UP000005207"/>
    </source>
</evidence>
<dbReference type="GO" id="GO:0016706">
    <property type="term" value="F:2-oxoglutarate-dependent dioxygenase activity"/>
    <property type="evidence" value="ECO:0007669"/>
    <property type="project" value="InterPro"/>
</dbReference>
<dbReference type="PANTHER" id="PTHR47510">
    <property type="entry name" value="REVERSE TRANSCRIPTASE DOMAIN-CONTAINING PROTEIN"/>
    <property type="match status" value="1"/>
</dbReference>
<dbReference type="Pfam" id="PF00078">
    <property type="entry name" value="RVT_1"/>
    <property type="match status" value="1"/>
</dbReference>
<feature type="domain" description="Reverse transcriptase" evidence="1">
    <location>
        <begin position="360"/>
        <end position="626"/>
    </location>
</feature>
<proteinExistence type="predicted"/>
<dbReference type="OMA" id="NITIWPE"/>
<dbReference type="InterPro" id="IPR036691">
    <property type="entry name" value="Endo/exonu/phosph_ase_sf"/>
</dbReference>
<dbReference type="InParanoid" id="A0A669C0Q7"/>
<dbReference type="Pfam" id="PF09004">
    <property type="entry name" value="ALKBH8_N"/>
    <property type="match status" value="1"/>
</dbReference>
<dbReference type="AlphaFoldDB" id="A0A669C0Q7"/>
<dbReference type="Proteomes" id="UP000005207">
    <property type="component" value="Linkage group LG1"/>
</dbReference>
<accession>A0A669C0Q7</accession>
<dbReference type="GO" id="GO:0008168">
    <property type="term" value="F:methyltransferase activity"/>
    <property type="evidence" value="ECO:0007669"/>
    <property type="project" value="InterPro"/>
</dbReference>
<dbReference type="PANTHER" id="PTHR47510:SF3">
    <property type="entry name" value="ENDO_EXONUCLEASE_PHOSPHATASE DOMAIN-CONTAINING PROTEIN"/>
    <property type="match status" value="1"/>
</dbReference>
<reference evidence="2" key="2">
    <citation type="submission" date="2025-08" db="UniProtKB">
        <authorList>
            <consortium name="Ensembl"/>
        </authorList>
    </citation>
    <scope>IDENTIFICATION</scope>
</reference>
<organism evidence="2 3">
    <name type="scientific">Oreochromis niloticus</name>
    <name type="common">Nile tilapia</name>
    <name type="synonym">Tilapia nilotica</name>
    <dbReference type="NCBI Taxonomy" id="8128"/>
    <lineage>
        <taxon>Eukaryota</taxon>
        <taxon>Metazoa</taxon>
        <taxon>Chordata</taxon>
        <taxon>Craniata</taxon>
        <taxon>Vertebrata</taxon>
        <taxon>Euteleostomi</taxon>
        <taxon>Actinopterygii</taxon>
        <taxon>Neopterygii</taxon>
        <taxon>Teleostei</taxon>
        <taxon>Neoteleostei</taxon>
        <taxon>Acanthomorphata</taxon>
        <taxon>Ovalentaria</taxon>
        <taxon>Cichlomorphae</taxon>
        <taxon>Cichliformes</taxon>
        <taxon>Cichlidae</taxon>
        <taxon>African cichlids</taxon>
        <taxon>Pseudocrenilabrinae</taxon>
        <taxon>Oreochromini</taxon>
        <taxon>Oreochromis</taxon>
    </lineage>
</organism>
<dbReference type="InterPro" id="IPR000477">
    <property type="entry name" value="RT_dom"/>
</dbReference>
<dbReference type="SUPFAM" id="SSF56219">
    <property type="entry name" value="DNase I-like"/>
    <property type="match status" value="1"/>
</dbReference>